<evidence type="ECO:0000256" key="3">
    <source>
        <dbReference type="ARBA" id="ARBA00022490"/>
    </source>
</evidence>
<dbReference type="SUPFAM" id="SSF101391">
    <property type="entry name" value="Hsp90 co-chaperone CDC37"/>
    <property type="match status" value="1"/>
</dbReference>
<accession>A0A8F2W2W8</accession>
<evidence type="ECO:0000259" key="9">
    <source>
        <dbReference type="SMART" id="SM01071"/>
    </source>
</evidence>
<protein>
    <recommendedName>
        <fullName evidence="5">Hsp90 chaperone protein kinase-targeting subunit</fullName>
    </recommendedName>
</protein>
<dbReference type="EMBL" id="CP076749">
    <property type="protein sequence ID" value="QWW22816.1"/>
    <property type="molecule type" value="Genomic_DNA"/>
</dbReference>
<dbReference type="SMART" id="SM01069">
    <property type="entry name" value="CDC37_C"/>
    <property type="match status" value="1"/>
</dbReference>
<dbReference type="Pfam" id="PF08565">
    <property type="entry name" value="CDC37_M"/>
    <property type="match status" value="1"/>
</dbReference>
<name>A0A8F2W2W8_CANAR</name>
<feature type="region of interest" description="Disordered" evidence="6">
    <location>
        <begin position="586"/>
        <end position="610"/>
    </location>
</feature>
<dbReference type="Gene3D" id="2.60.120.10">
    <property type="entry name" value="Jelly Rolls"/>
    <property type="match status" value="1"/>
</dbReference>
<organism evidence="10">
    <name type="scientific">Candidozyma auris</name>
    <name type="common">Yeast</name>
    <name type="synonym">Candida auris</name>
    <dbReference type="NCBI Taxonomy" id="498019"/>
    <lineage>
        <taxon>Eukaryota</taxon>
        <taxon>Fungi</taxon>
        <taxon>Dikarya</taxon>
        <taxon>Ascomycota</taxon>
        <taxon>Saccharomycotina</taxon>
        <taxon>Pichiomycetes</taxon>
        <taxon>Metschnikowiaceae</taxon>
        <taxon>Candidozyma</taxon>
    </lineage>
</organism>
<dbReference type="InterPro" id="IPR014710">
    <property type="entry name" value="RmlC-like_jellyroll"/>
</dbReference>
<comment type="subcellular location">
    <subcellularLocation>
        <location evidence="1">Cytoplasm</location>
    </subcellularLocation>
</comment>
<feature type="compositionally biased region" description="Polar residues" evidence="6">
    <location>
        <begin position="345"/>
        <end position="355"/>
    </location>
</feature>
<dbReference type="InterPro" id="IPR011051">
    <property type="entry name" value="RmlC_Cupin_sf"/>
</dbReference>
<dbReference type="PANTHER" id="PTHR12800">
    <property type="entry name" value="CDC37-RELATED"/>
    <property type="match status" value="1"/>
</dbReference>
<comment type="similarity">
    <text evidence="2">Belongs to the CDC37 family.</text>
</comment>
<feature type="domain" description="Cdc37 N-terminal" evidence="9">
    <location>
        <begin position="115"/>
        <end position="314"/>
    </location>
</feature>
<dbReference type="GO" id="GO:0006457">
    <property type="term" value="P:protein folding"/>
    <property type="evidence" value="ECO:0007669"/>
    <property type="project" value="TreeGrafter"/>
</dbReference>
<evidence type="ECO:0000256" key="5">
    <source>
        <dbReference type="ARBA" id="ARBA00031396"/>
    </source>
</evidence>
<evidence type="ECO:0000259" key="8">
    <source>
        <dbReference type="SMART" id="SM01070"/>
    </source>
</evidence>
<dbReference type="AlphaFoldDB" id="A0A8F2W2W8"/>
<dbReference type="InterPro" id="IPR013855">
    <property type="entry name" value="Cdc37_N_dom"/>
</dbReference>
<dbReference type="GO" id="GO:0031072">
    <property type="term" value="F:heat shock protein binding"/>
    <property type="evidence" value="ECO:0007669"/>
    <property type="project" value="TreeGrafter"/>
</dbReference>
<feature type="compositionally biased region" description="Low complexity" evidence="6">
    <location>
        <begin position="329"/>
        <end position="344"/>
    </location>
</feature>
<feature type="domain" description="Cdc37 Hsp90 binding" evidence="8">
    <location>
        <begin position="317"/>
        <end position="497"/>
    </location>
</feature>
<proteinExistence type="inferred from homology"/>
<reference evidence="10" key="1">
    <citation type="submission" date="2021-06" db="EMBL/GenBank/DDBJ databases">
        <title>Candida auris outbreak in lebanese hospital.</title>
        <authorList>
            <person name="Finianos M."/>
        </authorList>
    </citation>
    <scope>NUCLEOTIDE SEQUENCE</scope>
    <source>
        <strain evidence="10">CA7LBN</strain>
    </source>
</reference>
<dbReference type="GO" id="GO:0051087">
    <property type="term" value="F:protein-folding chaperone binding"/>
    <property type="evidence" value="ECO:0007669"/>
    <property type="project" value="TreeGrafter"/>
</dbReference>
<dbReference type="Pfam" id="PF05899">
    <property type="entry name" value="Cupin_3"/>
    <property type="match status" value="1"/>
</dbReference>
<dbReference type="GO" id="GO:0005737">
    <property type="term" value="C:cytoplasm"/>
    <property type="evidence" value="ECO:0007669"/>
    <property type="project" value="UniProtKB-SubCell"/>
</dbReference>
<dbReference type="InterPro" id="IPR008579">
    <property type="entry name" value="UGlyAH_Cupin_dom"/>
</dbReference>
<dbReference type="InterPro" id="IPR013874">
    <property type="entry name" value="Cdc37_Hsp90-bd"/>
</dbReference>
<dbReference type="Gene3D" id="1.20.58.610">
    <property type="entry name" value="Cdc37, Hsp90 binding domain"/>
    <property type="match status" value="1"/>
</dbReference>
<dbReference type="Pfam" id="PF03234">
    <property type="entry name" value="CDC37_N"/>
    <property type="match status" value="1"/>
</dbReference>
<dbReference type="SMART" id="SM01070">
    <property type="entry name" value="CDC37_M"/>
    <property type="match status" value="1"/>
</dbReference>
<dbReference type="InterPro" id="IPR038189">
    <property type="entry name" value="Cdc37_Hsp90-bd_sf"/>
</dbReference>
<dbReference type="SUPFAM" id="SSF51182">
    <property type="entry name" value="RmlC-like cupins"/>
    <property type="match status" value="1"/>
</dbReference>
<keyword evidence="4" id="KW-0143">Chaperone</keyword>
<dbReference type="GO" id="GO:0050821">
    <property type="term" value="P:protein stabilization"/>
    <property type="evidence" value="ECO:0007669"/>
    <property type="project" value="TreeGrafter"/>
</dbReference>
<dbReference type="Pfam" id="PF08564">
    <property type="entry name" value="CDC37_C"/>
    <property type="match status" value="1"/>
</dbReference>
<feature type="domain" description="Cdc37 C-terminal" evidence="7">
    <location>
        <begin position="515"/>
        <end position="601"/>
    </location>
</feature>
<feature type="region of interest" description="Disordered" evidence="6">
    <location>
        <begin position="321"/>
        <end position="361"/>
    </location>
</feature>
<evidence type="ECO:0000256" key="2">
    <source>
        <dbReference type="ARBA" id="ARBA00006222"/>
    </source>
</evidence>
<feature type="region of interest" description="Disordered" evidence="6">
    <location>
        <begin position="1"/>
        <end position="21"/>
    </location>
</feature>
<gene>
    <name evidence="10" type="ORF">CA7LBN_001563</name>
</gene>
<sequence length="610" mass="69607">MPFKYTPAAKGKEVKPPQIPSPGNNSFLGDIFTSDAPSDKQISCGFYKQEKGEPLEYHFDYDEMKIILEVEGEYTISDETGNKVSVSPGDVFYFPKGTTITFQTTGYGYANLTMPIDYSKWDKIELSDDSDIEVHPNVDKRSFIRWKQRDIHEKRHQRNIEIKSILIQLTMYAKLNARLDFLMEKLKPSELLDEAKVKAALDGEFDPKEKFDYEKLKKEKGSELRKGLHDLEFSKDEIEATPPYNEMVEDLFTQVKEDHPEVTNDDDKLKQHLKEHRLKIDDILSKQSIKLDSLLHEKANLISSEDYHTGFDSSFINKDKKDAEEKNTKPQTTTSTSIETINNPRQPENTKSSGSKTDDEYDQLEVLPPTAEFAKIDIHKLAKSREFLLLHPEICTEHQKDSLIMTAFDHQLEGREKMTKQVVHQSLLLQYVSQLSGGGLIKDRVMQAIEIFFSKLMDSSTPVAAAFNEDVDKTLKHIQTRCKVIQEERSASGETENEEAVIQLRSLDESKQLTVNVPDEGTEEYKIFSSKLSPEMQAAIQTGDLDEVNKIFASMKVEDAEEVLEIINECNVIGLSGYLENEEEFEKMKAQQDDAPSVADEQLNVDDTVD</sequence>
<dbReference type="GO" id="GO:0019901">
    <property type="term" value="F:protein kinase binding"/>
    <property type="evidence" value="ECO:0007669"/>
    <property type="project" value="InterPro"/>
</dbReference>
<keyword evidence="3" id="KW-0963">Cytoplasm</keyword>
<evidence type="ECO:0000256" key="6">
    <source>
        <dbReference type="SAM" id="MobiDB-lite"/>
    </source>
</evidence>
<dbReference type="SMART" id="SM01071">
    <property type="entry name" value="CDC37_N"/>
    <property type="match status" value="1"/>
</dbReference>
<dbReference type="GO" id="GO:0051082">
    <property type="term" value="F:unfolded protein binding"/>
    <property type="evidence" value="ECO:0007669"/>
    <property type="project" value="TreeGrafter"/>
</dbReference>
<evidence type="ECO:0000259" key="7">
    <source>
        <dbReference type="SMART" id="SM01069"/>
    </source>
</evidence>
<evidence type="ECO:0000256" key="4">
    <source>
        <dbReference type="ARBA" id="ARBA00023186"/>
    </source>
</evidence>
<dbReference type="InterPro" id="IPR013873">
    <property type="entry name" value="Cdc37_C"/>
</dbReference>
<dbReference type="InterPro" id="IPR004918">
    <property type="entry name" value="Cdc37"/>
</dbReference>
<evidence type="ECO:0000256" key="1">
    <source>
        <dbReference type="ARBA" id="ARBA00004496"/>
    </source>
</evidence>
<evidence type="ECO:0000313" key="10">
    <source>
        <dbReference type="EMBL" id="QWW22816.1"/>
    </source>
</evidence>
<dbReference type="PANTHER" id="PTHR12800:SF4">
    <property type="entry name" value="HSP90 CO-CHAPERONE CDC37"/>
    <property type="match status" value="1"/>
</dbReference>
<dbReference type="Proteomes" id="UP000825438">
    <property type="component" value="Chromosome I"/>
</dbReference>
<dbReference type="CDD" id="cd02228">
    <property type="entry name" value="cupin_EutQ"/>
    <property type="match status" value="1"/>
</dbReference>